<keyword evidence="1" id="KW-0812">Transmembrane</keyword>
<dbReference type="Proteomes" id="UP001139054">
    <property type="component" value="Unassembled WGS sequence"/>
</dbReference>
<dbReference type="AlphaFoldDB" id="A0A9X1RHX2"/>
<evidence type="ECO:0000313" key="2">
    <source>
        <dbReference type="EMBL" id="MCG2632366.1"/>
    </source>
</evidence>
<dbReference type="InterPro" id="IPR012902">
    <property type="entry name" value="N_methyl_site"/>
</dbReference>
<evidence type="ECO:0000313" key="3">
    <source>
        <dbReference type="Proteomes" id="UP001139054"/>
    </source>
</evidence>
<dbReference type="RefSeq" id="WP_237891952.1">
    <property type="nucleotide sequence ID" value="NZ_JAKLTY010000040.1"/>
</dbReference>
<sequence length="150" mass="15755">MIGHKQVEAVDRRRSSEQGFALLEILIAFLILALGLGALAVGVAVALRSDARTNASRTAMRLAQSRLEMAGITTPLVPGHREGLIGGRYKWEETISEVHMVQSKGSGAAGKPADGTNLGATPFWVEIAVRTPDGVGARIAALKLGDGSKK</sequence>
<name>A0A9X1RHX2_9BRAD</name>
<organism evidence="2 3">
    <name type="scientific">Bradyrhizobium zhengyangense</name>
    <dbReference type="NCBI Taxonomy" id="2911009"/>
    <lineage>
        <taxon>Bacteria</taxon>
        <taxon>Pseudomonadati</taxon>
        <taxon>Pseudomonadota</taxon>
        <taxon>Alphaproteobacteria</taxon>
        <taxon>Hyphomicrobiales</taxon>
        <taxon>Nitrobacteraceae</taxon>
        <taxon>Bradyrhizobium</taxon>
    </lineage>
</organism>
<keyword evidence="1" id="KW-1133">Transmembrane helix</keyword>
<feature type="transmembrane region" description="Helical" evidence="1">
    <location>
        <begin position="20"/>
        <end position="47"/>
    </location>
</feature>
<gene>
    <name evidence="2" type="ORF">L6654_37770</name>
</gene>
<proteinExistence type="predicted"/>
<accession>A0A9X1RHX2</accession>
<dbReference type="Pfam" id="PF07963">
    <property type="entry name" value="N_methyl"/>
    <property type="match status" value="1"/>
</dbReference>
<evidence type="ECO:0000256" key="1">
    <source>
        <dbReference type="SAM" id="Phobius"/>
    </source>
</evidence>
<keyword evidence="1" id="KW-0472">Membrane</keyword>
<dbReference type="EMBL" id="JAKLTY010000040">
    <property type="protein sequence ID" value="MCG2632366.1"/>
    <property type="molecule type" value="Genomic_DNA"/>
</dbReference>
<reference evidence="2" key="1">
    <citation type="submission" date="2022-01" db="EMBL/GenBank/DDBJ databases">
        <title>Genome sequnece data of strain Bradyrhizobium sp. nov.</title>
        <authorList>
            <person name="Zhang J."/>
        </authorList>
    </citation>
    <scope>NUCLEOTIDE SEQUENCE</scope>
    <source>
        <strain evidence="2">WYCCWR 13023</strain>
    </source>
</reference>
<comment type="caution">
    <text evidence="2">The sequence shown here is derived from an EMBL/GenBank/DDBJ whole genome shotgun (WGS) entry which is preliminary data.</text>
</comment>
<protein>
    <submittedName>
        <fullName evidence="2">Prepilin-type N-terminal cleavage/methylation domain-containing protein</fullName>
    </submittedName>
</protein>